<protein>
    <submittedName>
        <fullName evidence="1">Uncharacterized protein</fullName>
    </submittedName>
</protein>
<gene>
    <name evidence="1" type="ORF">Scep_016831</name>
</gene>
<accession>A0AAP0INE8</accession>
<organism evidence="1 2">
    <name type="scientific">Stephania cephalantha</name>
    <dbReference type="NCBI Taxonomy" id="152367"/>
    <lineage>
        <taxon>Eukaryota</taxon>
        <taxon>Viridiplantae</taxon>
        <taxon>Streptophyta</taxon>
        <taxon>Embryophyta</taxon>
        <taxon>Tracheophyta</taxon>
        <taxon>Spermatophyta</taxon>
        <taxon>Magnoliopsida</taxon>
        <taxon>Ranunculales</taxon>
        <taxon>Menispermaceae</taxon>
        <taxon>Menispermoideae</taxon>
        <taxon>Cissampelideae</taxon>
        <taxon>Stephania</taxon>
    </lineage>
</organism>
<proteinExistence type="predicted"/>
<reference evidence="1 2" key="1">
    <citation type="submission" date="2024-01" db="EMBL/GenBank/DDBJ databases">
        <title>Genome assemblies of Stephania.</title>
        <authorList>
            <person name="Yang L."/>
        </authorList>
    </citation>
    <scope>NUCLEOTIDE SEQUENCE [LARGE SCALE GENOMIC DNA]</scope>
    <source>
        <strain evidence="1">JXDWG</strain>
        <tissue evidence="1">Leaf</tissue>
    </source>
</reference>
<comment type="caution">
    <text evidence="1">The sequence shown here is derived from an EMBL/GenBank/DDBJ whole genome shotgun (WGS) entry which is preliminary data.</text>
</comment>
<dbReference type="EMBL" id="JBBNAG010000007">
    <property type="protein sequence ID" value="KAK9118738.1"/>
    <property type="molecule type" value="Genomic_DNA"/>
</dbReference>
<keyword evidence="2" id="KW-1185">Reference proteome</keyword>
<dbReference type="Proteomes" id="UP001419268">
    <property type="component" value="Unassembled WGS sequence"/>
</dbReference>
<sequence>MVSNIMHATSVESLTCLVCASFTALNALAGGSSRIRSLRIYNLRSWLITILKFLN</sequence>
<evidence type="ECO:0000313" key="2">
    <source>
        <dbReference type="Proteomes" id="UP001419268"/>
    </source>
</evidence>
<dbReference type="AlphaFoldDB" id="A0AAP0INE8"/>
<evidence type="ECO:0000313" key="1">
    <source>
        <dbReference type="EMBL" id="KAK9118738.1"/>
    </source>
</evidence>
<name>A0AAP0INE8_9MAGN</name>